<gene>
    <name evidence="2" type="ordered locus">KQS_10365</name>
</gene>
<dbReference type="KEGG" id="fin:KQS_10365"/>
<dbReference type="RefSeq" id="WP_014389120.1">
    <property type="nucleotide sequence ID" value="NC_017025.1"/>
</dbReference>
<protein>
    <recommendedName>
        <fullName evidence="4">DUF2892 domain-containing protein</fullName>
    </recommendedName>
</protein>
<reference evidence="3" key="2">
    <citation type="submission" date="2012-03" db="EMBL/GenBank/DDBJ databases">
        <title>Complete genome sequence of Flavobacterium indicum GPTSA100-9T, isolated from warm spring water.</title>
        <authorList>
            <person name="Barbier P."/>
            <person name="Houel A."/>
            <person name="Loux V."/>
            <person name="Poulain J."/>
            <person name="Bernardet J.-F."/>
            <person name="Touchon M."/>
            <person name="Duchaud E."/>
        </authorList>
    </citation>
    <scope>NUCLEOTIDE SEQUENCE [LARGE SCALE GENOMIC DNA]</scope>
    <source>
        <strain evidence="3">DSM 17447 / CIP 109464 / GPTSA100-9</strain>
    </source>
</reference>
<keyword evidence="1" id="KW-0472">Membrane</keyword>
<keyword evidence="1" id="KW-1133">Transmembrane helix</keyword>
<reference evidence="2 3" key="1">
    <citation type="journal article" date="2012" name="J. Bacteriol.">
        <title>Complete Genome Sequence of Flavobacterium indicum GPSTA100-9T, Isolated from Warm Spring Water.</title>
        <authorList>
            <person name="Barbier P."/>
            <person name="Houel A."/>
            <person name="Loux V."/>
            <person name="Poulain J."/>
            <person name="Bernardet J.F."/>
            <person name="Touchon M."/>
            <person name="Duchaud E."/>
        </authorList>
    </citation>
    <scope>NUCLEOTIDE SEQUENCE [LARGE SCALE GENOMIC DNA]</scope>
    <source>
        <strain evidence="3">DSM 17447 / CIP 109464 / GPTSA100-9</strain>
    </source>
</reference>
<evidence type="ECO:0000313" key="3">
    <source>
        <dbReference type="Proteomes" id="UP000007599"/>
    </source>
</evidence>
<evidence type="ECO:0000313" key="2">
    <source>
        <dbReference type="EMBL" id="CCG54002.1"/>
    </source>
</evidence>
<dbReference type="AlphaFoldDB" id="H8XVN8"/>
<keyword evidence="1" id="KW-0812">Transmembrane</keyword>
<name>H8XVN8_FLAIG</name>
<accession>H8XVN8</accession>
<dbReference type="EMBL" id="HE774682">
    <property type="protein sequence ID" value="CCG54002.1"/>
    <property type="molecule type" value="Genomic_DNA"/>
</dbReference>
<proteinExistence type="predicted"/>
<dbReference type="HOGENOM" id="CLU_189700_1_1_10"/>
<keyword evidence="3" id="KW-1185">Reference proteome</keyword>
<feature type="transmembrane region" description="Helical" evidence="1">
    <location>
        <begin position="34"/>
        <end position="53"/>
    </location>
</feature>
<organism evidence="2 3">
    <name type="scientific">Flavobacterium indicum (strain DSM 17447 / CIP 109464 / GPTSA100-9)</name>
    <dbReference type="NCBI Taxonomy" id="1094466"/>
    <lineage>
        <taxon>Bacteria</taxon>
        <taxon>Pseudomonadati</taxon>
        <taxon>Bacteroidota</taxon>
        <taxon>Flavobacteriia</taxon>
        <taxon>Flavobacteriales</taxon>
        <taxon>Flavobacteriaceae</taxon>
        <taxon>Flavobacterium</taxon>
    </lineage>
</organism>
<dbReference type="OrthoDB" id="1049592at2"/>
<feature type="transmembrane region" description="Helical" evidence="1">
    <location>
        <begin position="12"/>
        <end position="28"/>
    </location>
</feature>
<dbReference type="STRING" id="1094466.KQS_10365"/>
<sequence>MKRLLTTNWHFMRYFRLAIALFLFYTAYERSEWFFAAFGVFFMLQAIFNMGCGPQGCNVPTKKNDV</sequence>
<dbReference type="eggNOG" id="ENOG5033FA7">
    <property type="taxonomic scope" value="Bacteria"/>
</dbReference>
<evidence type="ECO:0008006" key="4">
    <source>
        <dbReference type="Google" id="ProtNLM"/>
    </source>
</evidence>
<evidence type="ECO:0000256" key="1">
    <source>
        <dbReference type="SAM" id="Phobius"/>
    </source>
</evidence>
<dbReference type="Proteomes" id="UP000007599">
    <property type="component" value="Chromosome I"/>
</dbReference>
<dbReference type="PATRIC" id="fig|1094466.5.peg.2036"/>